<keyword evidence="2" id="KW-1185">Reference proteome</keyword>
<evidence type="ECO:0000313" key="2">
    <source>
        <dbReference type="Proteomes" id="UP001501523"/>
    </source>
</evidence>
<organism evidence="1 2">
    <name type="scientific">Dokdonella soli</name>
    <dbReference type="NCBI Taxonomy" id="529810"/>
    <lineage>
        <taxon>Bacteria</taxon>
        <taxon>Pseudomonadati</taxon>
        <taxon>Pseudomonadota</taxon>
        <taxon>Gammaproteobacteria</taxon>
        <taxon>Lysobacterales</taxon>
        <taxon>Rhodanobacteraceae</taxon>
        <taxon>Dokdonella</taxon>
    </lineage>
</organism>
<dbReference type="EMBL" id="BAAAEU010000005">
    <property type="protein sequence ID" value="GAA0710163.1"/>
    <property type="molecule type" value="Genomic_DNA"/>
</dbReference>
<sequence>MQFADDVAKPSTDLPVLEPKASAIPLKPAEKRCPQTIRHFGLAARAAPVQMRDQVDKPARYVAIGRKRIALATDGCAMHGPLKGFMCRQAARREY</sequence>
<evidence type="ECO:0000313" key="1">
    <source>
        <dbReference type="EMBL" id="GAA0710163.1"/>
    </source>
</evidence>
<accession>A0ABN1IE98</accession>
<reference evidence="1 2" key="1">
    <citation type="journal article" date="2019" name="Int. J. Syst. Evol. Microbiol.">
        <title>The Global Catalogue of Microorganisms (GCM) 10K type strain sequencing project: providing services to taxonomists for standard genome sequencing and annotation.</title>
        <authorList>
            <consortium name="The Broad Institute Genomics Platform"/>
            <consortium name="The Broad Institute Genome Sequencing Center for Infectious Disease"/>
            <person name="Wu L."/>
            <person name="Ma J."/>
        </authorList>
    </citation>
    <scope>NUCLEOTIDE SEQUENCE [LARGE SCALE GENOMIC DNA]</scope>
    <source>
        <strain evidence="1 2">JCM 15421</strain>
    </source>
</reference>
<gene>
    <name evidence="1" type="ORF">GCM10009105_11170</name>
</gene>
<proteinExistence type="predicted"/>
<protein>
    <submittedName>
        <fullName evidence="1">Uncharacterized protein</fullName>
    </submittedName>
</protein>
<name>A0ABN1IE98_9GAMM</name>
<comment type="caution">
    <text evidence="1">The sequence shown here is derived from an EMBL/GenBank/DDBJ whole genome shotgun (WGS) entry which is preliminary data.</text>
</comment>
<dbReference type="Proteomes" id="UP001501523">
    <property type="component" value="Unassembled WGS sequence"/>
</dbReference>